<dbReference type="GO" id="GO:0006364">
    <property type="term" value="P:rRNA processing"/>
    <property type="evidence" value="ECO:0007669"/>
    <property type="project" value="UniProtKB-KW"/>
</dbReference>
<dbReference type="GO" id="GO:0034457">
    <property type="term" value="C:Mpp10 complex"/>
    <property type="evidence" value="ECO:0007669"/>
    <property type="project" value="InterPro"/>
</dbReference>
<keyword evidence="9" id="KW-1185">Reference proteome</keyword>
<evidence type="ECO:0000313" key="8">
    <source>
        <dbReference type="EMBL" id="CCF73226.1"/>
    </source>
</evidence>
<organism evidence="8 9">
    <name type="scientific">Babesia microti (strain RI)</name>
    <dbReference type="NCBI Taxonomy" id="1133968"/>
    <lineage>
        <taxon>Eukaryota</taxon>
        <taxon>Sar</taxon>
        <taxon>Alveolata</taxon>
        <taxon>Apicomplexa</taxon>
        <taxon>Aconoidasida</taxon>
        <taxon>Piroplasmida</taxon>
        <taxon>Babesiidae</taxon>
        <taxon>Babesia</taxon>
    </lineage>
</organism>
<proteinExistence type="inferred from homology"/>
<dbReference type="RefSeq" id="XP_012647835.1">
    <property type="nucleotide sequence ID" value="XM_012792381.1"/>
</dbReference>
<dbReference type="OrthoDB" id="445326at2759"/>
<dbReference type="GO" id="GO:0032040">
    <property type="term" value="C:small-subunit processome"/>
    <property type="evidence" value="ECO:0007669"/>
    <property type="project" value="TreeGrafter"/>
</dbReference>
<dbReference type="InterPro" id="IPR012173">
    <property type="entry name" value="Mpp10"/>
</dbReference>
<sequence length="564" mass="63927">MSLHHIHVHNLYTIAYRIGIVRSVKLGYEIDVIDQSNRTEIRAVIMVICLPPVSKFAPPVEFPGRLFDISKDEVQSSLSQVLRAAIFLRRKKIFLKKEAKKRRVHSVLTRAGKLAAEYSAAVQDSALHLDLDQLWDLVENTLHHRINKLVHSPATNYNGSILKYPPSRILTRCNNGVNSEFKSDTCDTNVGLRYTDCQGPFEVSKSLQSDKEDISSSDLKENLIKEDNIQFDSDIPLDMEDMERFVSQNMGQGADEDGPDLFDSLGDESDGSVPAKDMKYSDFFAPINATNSIPGSFDKADIERELVAPKHWSMRGEVRAKDRPKDSLLELDLDFIYSNKDAGASTSISQEAETDVVPLEMIIRQRIQARVFDNVEPKNFSINTIREERNVEAKGDMDLDFSRSERGLAEIYAEKYRKEVEKVHQGKLNEISKDRLEIADLFSKILYKLDCLSNLNFLPRAPTDTSTRTGDDIVPTIAAVTSNAHAPRERVKDKGEMTREEKRSLRRLNKERHNKRMVKNGMNAEEDNTKRGTDTAKSQVATKRMGKLKTAELLQKRAAARLET</sequence>
<feature type="compositionally biased region" description="Acidic residues" evidence="7">
    <location>
        <begin position="254"/>
        <end position="270"/>
    </location>
</feature>
<comment type="similarity">
    <text evidence="6">Belongs to the MPP10 family.</text>
</comment>
<dbReference type="Proteomes" id="UP000002899">
    <property type="component" value="Chromosome II"/>
</dbReference>
<dbReference type="EMBL" id="FO082872">
    <property type="protein sequence ID" value="CCF73226.1"/>
    <property type="molecule type" value="Genomic_DNA"/>
</dbReference>
<dbReference type="KEGG" id="bmic:BMR1_02g00300"/>
<reference evidence="8 9" key="2">
    <citation type="journal article" date="2013" name="PLoS ONE">
        <title>Whole genome mapping and re-organization of the nuclear and mitochondrial genomes of Babesia microti isolates.</title>
        <authorList>
            <person name="Cornillot E."/>
            <person name="Dassouli A."/>
            <person name="Garg A."/>
            <person name="Pachikara N."/>
            <person name="Randazzo S."/>
            <person name="Depoix D."/>
            <person name="Carcy B."/>
            <person name="Delbecq S."/>
            <person name="Frutos R."/>
            <person name="Silva J.C."/>
            <person name="Sutton R."/>
            <person name="Krause P.J."/>
            <person name="Mamoun C.B."/>
        </authorList>
    </citation>
    <scope>NUCLEOTIDE SEQUENCE [LARGE SCALE GENOMIC DNA]</scope>
    <source>
        <strain evidence="8 9">RI</strain>
    </source>
</reference>
<gene>
    <name evidence="8" type="ORF">BMR1_02g00300</name>
</gene>
<dbReference type="VEuPathDB" id="PiroplasmaDB:BMR1_02g00300"/>
<evidence type="ECO:0000313" key="9">
    <source>
        <dbReference type="Proteomes" id="UP000002899"/>
    </source>
</evidence>
<dbReference type="AlphaFoldDB" id="I7IG01"/>
<evidence type="ECO:0000256" key="1">
    <source>
        <dbReference type="ARBA" id="ARBA00004604"/>
    </source>
</evidence>
<dbReference type="PANTHER" id="PTHR17039:SF0">
    <property type="entry name" value="U3 SMALL NUCLEOLAR RIBONUCLEOPROTEIN PROTEIN MPP10"/>
    <property type="match status" value="1"/>
</dbReference>
<keyword evidence="2" id="KW-0690">Ribosome biogenesis</keyword>
<keyword evidence="4" id="KW-0539">Nucleus</keyword>
<evidence type="ECO:0000256" key="2">
    <source>
        <dbReference type="ARBA" id="ARBA00022517"/>
    </source>
</evidence>
<dbReference type="GO" id="GO:0005732">
    <property type="term" value="C:sno(s)RNA-containing ribonucleoprotein complex"/>
    <property type="evidence" value="ECO:0007669"/>
    <property type="project" value="InterPro"/>
</dbReference>
<feature type="region of interest" description="Disordered" evidence="7">
    <location>
        <begin position="484"/>
        <end position="548"/>
    </location>
</feature>
<feature type="region of interest" description="Disordered" evidence="7">
    <location>
        <begin position="250"/>
        <end position="270"/>
    </location>
</feature>
<feature type="compositionally biased region" description="Basic residues" evidence="7">
    <location>
        <begin position="504"/>
        <end position="518"/>
    </location>
</feature>
<evidence type="ECO:0000256" key="7">
    <source>
        <dbReference type="SAM" id="MobiDB-lite"/>
    </source>
</evidence>
<name>I7IG01_BABMR</name>
<evidence type="ECO:0000256" key="5">
    <source>
        <dbReference type="ARBA" id="ARBA00023274"/>
    </source>
</evidence>
<evidence type="ECO:0000256" key="3">
    <source>
        <dbReference type="ARBA" id="ARBA00022552"/>
    </source>
</evidence>
<reference evidence="8 9" key="1">
    <citation type="journal article" date="2012" name="Nucleic Acids Res.">
        <title>Sequencing of the smallest Apicomplexan genome from the human pathogen Babesia microti.</title>
        <authorList>
            <person name="Cornillot E."/>
            <person name="Hadj-Kaddour K."/>
            <person name="Dassouli A."/>
            <person name="Noel B."/>
            <person name="Ranwez V."/>
            <person name="Vacherie B."/>
            <person name="Augagneur Y."/>
            <person name="Bres V."/>
            <person name="Duclos A."/>
            <person name="Randazzo S."/>
            <person name="Carcy B."/>
            <person name="Debierre-Grockiego F."/>
            <person name="Delbecq S."/>
            <person name="Moubri-Menage K."/>
            <person name="Shams-Eldin H."/>
            <person name="Usmani-Brown S."/>
            <person name="Bringaud F."/>
            <person name="Wincker P."/>
            <person name="Vivares C.P."/>
            <person name="Schwarz R.T."/>
            <person name="Schetters T.P."/>
            <person name="Krause P.J."/>
            <person name="Gorenflot A."/>
            <person name="Berry V."/>
            <person name="Barbe V."/>
            <person name="Ben Mamoun C."/>
        </authorList>
    </citation>
    <scope>NUCLEOTIDE SEQUENCE [LARGE SCALE GENOMIC DNA]</scope>
    <source>
        <strain evidence="8 9">RI</strain>
    </source>
</reference>
<accession>I7IG01</accession>
<keyword evidence="5" id="KW-0687">Ribonucleoprotein</keyword>
<reference evidence="8 9" key="3">
    <citation type="journal article" date="2016" name="Sci. Rep.">
        <title>Genome-wide diversity and gene expression profiling of Babesia microti isolates identify polymorphic genes that mediate host-pathogen interactions.</title>
        <authorList>
            <person name="Silva J.C."/>
            <person name="Cornillot E."/>
            <person name="McCracken C."/>
            <person name="Usmani-Brown S."/>
            <person name="Dwivedi A."/>
            <person name="Ifeonu O.O."/>
            <person name="Crabtree J."/>
            <person name="Gotia H.T."/>
            <person name="Virji A.Z."/>
            <person name="Reynes C."/>
            <person name="Colinge J."/>
            <person name="Kumar V."/>
            <person name="Lawres L."/>
            <person name="Pazzi J.E."/>
            <person name="Pablo J.V."/>
            <person name="Hung C."/>
            <person name="Brancato J."/>
            <person name="Kumari P."/>
            <person name="Orvis J."/>
            <person name="Tretina K."/>
            <person name="Chibucos M."/>
            <person name="Ott S."/>
            <person name="Sadzewicz L."/>
            <person name="Sengamalay N."/>
            <person name="Shetty A.C."/>
            <person name="Su Q."/>
            <person name="Tallon L."/>
            <person name="Fraser C.M."/>
            <person name="Frutos R."/>
            <person name="Molina D.M."/>
            <person name="Krause P.J."/>
            <person name="Ben Mamoun C."/>
        </authorList>
    </citation>
    <scope>NUCLEOTIDE SEQUENCE [LARGE SCALE GENOMIC DNA]</scope>
    <source>
        <strain evidence="8 9">RI</strain>
    </source>
</reference>
<feature type="compositionally biased region" description="Basic and acidic residues" evidence="7">
    <location>
        <begin position="486"/>
        <end position="503"/>
    </location>
</feature>
<dbReference type="GeneID" id="24423850"/>
<evidence type="ECO:0000256" key="6">
    <source>
        <dbReference type="ARBA" id="ARBA00029455"/>
    </source>
</evidence>
<keyword evidence="3" id="KW-0698">rRNA processing</keyword>
<dbReference type="PANTHER" id="PTHR17039">
    <property type="entry name" value="U3 SMALL NUCLEOLAR RIBONUCLEOPROTEIN PROTEIN MPP10"/>
    <property type="match status" value="1"/>
</dbReference>
<dbReference type="Pfam" id="PF04006">
    <property type="entry name" value="Mpp10"/>
    <property type="match status" value="1"/>
</dbReference>
<protein>
    <submittedName>
        <fullName evidence="8">MPP10, U3 small nucleolar RNA-associated protein MPP10</fullName>
    </submittedName>
</protein>
<comment type="subcellular location">
    <subcellularLocation>
        <location evidence="1">Nucleus</location>
        <location evidence="1">Nucleolus</location>
    </subcellularLocation>
</comment>
<evidence type="ECO:0000256" key="4">
    <source>
        <dbReference type="ARBA" id="ARBA00023242"/>
    </source>
</evidence>